<dbReference type="Gene3D" id="3.40.50.150">
    <property type="entry name" value="Vaccinia Virus protein VP39"/>
    <property type="match status" value="1"/>
</dbReference>
<dbReference type="GeneID" id="120105250"/>
<evidence type="ECO:0000259" key="5">
    <source>
        <dbReference type="Pfam" id="PF00891"/>
    </source>
</evidence>
<dbReference type="Proteomes" id="UP000228380">
    <property type="component" value="Unplaced"/>
</dbReference>
<sequence>MHHQQTNNESPTERVKRVAKMALEATADELLHAQAHVFHHALAHVGSMGLKCAIQLGIPDAIHAQGRPLTITELASFLPVAPTKSPALRRLMRMLAHTGFFSVQKDPNGSDEHAYSLTPNSIVLLKDSPTSLASWVLGCLDSTLMTPSHFLGPWFQADQPATPFEMSSGKPLFEKAGVDPAFNRLFNEAMASDSCLTMKAVAARCKDAFQGVSSLVDVGGGDGTSARVIAEAFPSIKRIIVYDLPHVIATVPKCPRVEAIAGNMFEHIPPAQTAFLQLILHDWTDEQCVKILKLCEEAIPEREDGGKVLILDIVMNDKSENSATMTEMQLFWDIEMLCNTAGKERQKHEWRKIFLEAGFTNYKISSLGTRSLIEVFP</sequence>
<dbReference type="InterPro" id="IPR036388">
    <property type="entry name" value="WH-like_DNA-bd_sf"/>
</dbReference>
<dbReference type="InterPro" id="IPR001077">
    <property type="entry name" value="COMT_C"/>
</dbReference>
<dbReference type="Gene3D" id="1.10.10.10">
    <property type="entry name" value="Winged helix-like DNA-binding domain superfamily/Winged helix DNA-binding domain"/>
    <property type="match status" value="1"/>
</dbReference>
<accession>A0A8B8ZPL8</accession>
<feature type="active site" description="Proton acceptor" evidence="4">
    <location>
        <position position="281"/>
    </location>
</feature>
<dbReference type="AlphaFoldDB" id="A0A8B8ZPL8"/>
<keyword evidence="1" id="KW-0489">Methyltransferase</keyword>
<dbReference type="PROSITE" id="PS51683">
    <property type="entry name" value="SAM_OMT_II"/>
    <property type="match status" value="1"/>
</dbReference>
<dbReference type="SUPFAM" id="SSF46785">
    <property type="entry name" value="Winged helix' DNA-binding domain"/>
    <property type="match status" value="1"/>
</dbReference>
<dbReference type="InterPro" id="IPR012967">
    <property type="entry name" value="COMT_dimerisation"/>
</dbReference>
<dbReference type="Pfam" id="PF00891">
    <property type="entry name" value="Methyltransf_2"/>
    <property type="match status" value="1"/>
</dbReference>
<dbReference type="GO" id="GO:0032259">
    <property type="term" value="P:methylation"/>
    <property type="evidence" value="ECO:0007669"/>
    <property type="project" value="UniProtKB-KW"/>
</dbReference>
<dbReference type="KEGG" id="pda:120105250"/>
<evidence type="ECO:0000256" key="4">
    <source>
        <dbReference type="PIRSR" id="PIRSR005739-1"/>
    </source>
</evidence>
<feature type="domain" description="O-methyltransferase C-terminal" evidence="5">
    <location>
        <begin position="151"/>
        <end position="359"/>
    </location>
</feature>
<dbReference type="FunFam" id="3.40.50.150:FF:000057">
    <property type="entry name" value="O-methyltransferase ZRP4"/>
    <property type="match status" value="1"/>
</dbReference>
<dbReference type="SUPFAM" id="SSF53335">
    <property type="entry name" value="S-adenosyl-L-methionine-dependent methyltransferases"/>
    <property type="match status" value="1"/>
</dbReference>
<evidence type="ECO:0000256" key="2">
    <source>
        <dbReference type="ARBA" id="ARBA00022679"/>
    </source>
</evidence>
<keyword evidence="7" id="KW-1185">Reference proteome</keyword>
<evidence type="ECO:0000313" key="7">
    <source>
        <dbReference type="Proteomes" id="UP000228380"/>
    </source>
</evidence>
<dbReference type="FunFam" id="1.10.10.10:FF:000213">
    <property type="entry name" value="Coniferyl alcohol 9-O-methyltransferase"/>
    <property type="match status" value="1"/>
</dbReference>
<dbReference type="InterPro" id="IPR036390">
    <property type="entry name" value="WH_DNA-bd_sf"/>
</dbReference>
<dbReference type="PANTHER" id="PTHR11746">
    <property type="entry name" value="O-METHYLTRANSFERASE"/>
    <property type="match status" value="1"/>
</dbReference>
<dbReference type="InterPro" id="IPR016461">
    <property type="entry name" value="COMT-like"/>
</dbReference>
<dbReference type="GO" id="GO:0008757">
    <property type="term" value="F:S-adenosylmethionine-dependent methyltransferase activity"/>
    <property type="evidence" value="ECO:0007669"/>
    <property type="project" value="UniProtKB-ARBA"/>
</dbReference>
<dbReference type="OrthoDB" id="757282at2759"/>
<name>A0A8B8ZPL8_PHODC</name>
<dbReference type="RefSeq" id="XP_038973474.1">
    <property type="nucleotide sequence ID" value="XM_039117546.1"/>
</dbReference>
<evidence type="ECO:0000259" key="6">
    <source>
        <dbReference type="Pfam" id="PF08100"/>
    </source>
</evidence>
<keyword evidence="2" id="KW-0808">Transferase</keyword>
<dbReference type="GO" id="GO:0008171">
    <property type="term" value="F:O-methyltransferase activity"/>
    <property type="evidence" value="ECO:0007669"/>
    <property type="project" value="InterPro"/>
</dbReference>
<dbReference type="PIRSF" id="PIRSF005739">
    <property type="entry name" value="O-mtase"/>
    <property type="match status" value="1"/>
</dbReference>
<gene>
    <name evidence="8" type="primary">LOC120105250</name>
</gene>
<proteinExistence type="predicted"/>
<evidence type="ECO:0000313" key="8">
    <source>
        <dbReference type="RefSeq" id="XP_038973474.1"/>
    </source>
</evidence>
<dbReference type="Pfam" id="PF08100">
    <property type="entry name" value="Dimerisation"/>
    <property type="match status" value="1"/>
</dbReference>
<protein>
    <submittedName>
        <fullName evidence="8">Trans-resveratrol di-O-methyltransferase-like</fullName>
    </submittedName>
</protein>
<feature type="domain" description="O-methyltransferase dimerisation" evidence="6">
    <location>
        <begin position="39"/>
        <end position="127"/>
    </location>
</feature>
<dbReference type="InterPro" id="IPR029063">
    <property type="entry name" value="SAM-dependent_MTases_sf"/>
</dbReference>
<keyword evidence="3" id="KW-0949">S-adenosyl-L-methionine</keyword>
<organism evidence="7 8">
    <name type="scientific">Phoenix dactylifera</name>
    <name type="common">Date palm</name>
    <dbReference type="NCBI Taxonomy" id="42345"/>
    <lineage>
        <taxon>Eukaryota</taxon>
        <taxon>Viridiplantae</taxon>
        <taxon>Streptophyta</taxon>
        <taxon>Embryophyta</taxon>
        <taxon>Tracheophyta</taxon>
        <taxon>Spermatophyta</taxon>
        <taxon>Magnoliopsida</taxon>
        <taxon>Liliopsida</taxon>
        <taxon>Arecaceae</taxon>
        <taxon>Coryphoideae</taxon>
        <taxon>Phoeniceae</taxon>
        <taxon>Phoenix</taxon>
    </lineage>
</organism>
<dbReference type="GO" id="GO:0046983">
    <property type="term" value="F:protein dimerization activity"/>
    <property type="evidence" value="ECO:0007669"/>
    <property type="project" value="InterPro"/>
</dbReference>
<evidence type="ECO:0000256" key="3">
    <source>
        <dbReference type="ARBA" id="ARBA00022691"/>
    </source>
</evidence>
<reference evidence="8" key="1">
    <citation type="submission" date="2025-08" db="UniProtKB">
        <authorList>
            <consortium name="RefSeq"/>
        </authorList>
    </citation>
    <scope>IDENTIFICATION</scope>
    <source>
        <tissue evidence="8">Young leaves</tissue>
    </source>
</reference>
<evidence type="ECO:0000256" key="1">
    <source>
        <dbReference type="ARBA" id="ARBA00022603"/>
    </source>
</evidence>